<organism evidence="1">
    <name type="scientific">marine sediment metagenome</name>
    <dbReference type="NCBI Taxonomy" id="412755"/>
    <lineage>
        <taxon>unclassified sequences</taxon>
        <taxon>metagenomes</taxon>
        <taxon>ecological metagenomes</taxon>
    </lineage>
</organism>
<dbReference type="AlphaFoldDB" id="X0UQG3"/>
<comment type="caution">
    <text evidence="1">The sequence shown here is derived from an EMBL/GenBank/DDBJ whole genome shotgun (WGS) entry which is preliminary data.</text>
</comment>
<protein>
    <submittedName>
        <fullName evidence="1">Uncharacterized protein</fullName>
    </submittedName>
</protein>
<accession>X0UQG3</accession>
<reference evidence="1" key="1">
    <citation type="journal article" date="2014" name="Front. Microbiol.">
        <title>High frequency of phylogenetically diverse reductive dehalogenase-homologous genes in deep subseafloor sedimentary metagenomes.</title>
        <authorList>
            <person name="Kawai M."/>
            <person name="Futagami T."/>
            <person name="Toyoda A."/>
            <person name="Takaki Y."/>
            <person name="Nishi S."/>
            <person name="Hori S."/>
            <person name="Arai W."/>
            <person name="Tsubouchi T."/>
            <person name="Morono Y."/>
            <person name="Uchiyama I."/>
            <person name="Ito T."/>
            <person name="Fujiyama A."/>
            <person name="Inagaki F."/>
            <person name="Takami H."/>
        </authorList>
    </citation>
    <scope>NUCLEOTIDE SEQUENCE</scope>
    <source>
        <strain evidence="1">Expedition CK06-06</strain>
    </source>
</reference>
<proteinExistence type="predicted"/>
<sequence length="66" mass="7503">MGDAAHAESLDHEVFSKPFKVEPQFETIKTPGNYRKYPDGDKLPNQMKVWRVQNTGKRFGGVVARP</sequence>
<name>X0UQG3_9ZZZZ</name>
<feature type="non-terminal residue" evidence="1">
    <location>
        <position position="66"/>
    </location>
</feature>
<dbReference type="EMBL" id="BARS01029746">
    <property type="protein sequence ID" value="GAG08064.1"/>
    <property type="molecule type" value="Genomic_DNA"/>
</dbReference>
<gene>
    <name evidence="1" type="ORF">S01H1_46452</name>
</gene>
<evidence type="ECO:0000313" key="1">
    <source>
        <dbReference type="EMBL" id="GAG08064.1"/>
    </source>
</evidence>